<dbReference type="RefSeq" id="WP_121485607.1">
    <property type="nucleotide sequence ID" value="NZ_QQXL01000006.1"/>
</dbReference>
<evidence type="ECO:0000259" key="1">
    <source>
        <dbReference type="Pfam" id="PF08378"/>
    </source>
</evidence>
<feature type="domain" description="NERD" evidence="1">
    <location>
        <begin position="15"/>
        <end position="106"/>
    </location>
</feature>
<dbReference type="InterPro" id="IPR027785">
    <property type="entry name" value="UvrD-like_helicase_C"/>
</dbReference>
<accession>A0A496PHH1</accession>
<dbReference type="InterPro" id="IPR011528">
    <property type="entry name" value="NERD"/>
</dbReference>
<name>A0A496PHH1_9MICC</name>
<dbReference type="Proteomes" id="UP000273119">
    <property type="component" value="Unassembled WGS sequence"/>
</dbReference>
<dbReference type="Pfam" id="PF13538">
    <property type="entry name" value="UvrD_C_2"/>
    <property type="match status" value="1"/>
</dbReference>
<evidence type="ECO:0000259" key="2">
    <source>
        <dbReference type="Pfam" id="PF13538"/>
    </source>
</evidence>
<organism evidence="3 4">
    <name type="scientific">Galactobacter caseinivorans</name>
    <dbReference type="NCBI Taxonomy" id="2676123"/>
    <lineage>
        <taxon>Bacteria</taxon>
        <taxon>Bacillati</taxon>
        <taxon>Actinomycetota</taxon>
        <taxon>Actinomycetes</taxon>
        <taxon>Micrococcales</taxon>
        <taxon>Micrococcaceae</taxon>
        <taxon>Galactobacter</taxon>
    </lineage>
</organism>
<dbReference type="InterPro" id="IPR027417">
    <property type="entry name" value="P-loop_NTPase"/>
</dbReference>
<reference evidence="3 4" key="1">
    <citation type="submission" date="2018-07" db="EMBL/GenBank/DDBJ databases">
        <title>Arthrobacter sp. nov., isolated from raw cow's milk with high bacterial count.</title>
        <authorList>
            <person name="Hahne J."/>
            <person name="Isele D."/>
            <person name="Lipski A."/>
        </authorList>
    </citation>
    <scope>NUCLEOTIDE SEQUENCE [LARGE SCALE GENOMIC DNA]</scope>
    <source>
        <strain evidence="3 4">JZ R-183</strain>
    </source>
</reference>
<dbReference type="SUPFAM" id="SSF52540">
    <property type="entry name" value="P-loop containing nucleoside triphosphate hydrolases"/>
    <property type="match status" value="1"/>
</dbReference>
<dbReference type="AlphaFoldDB" id="A0A496PHH1"/>
<protein>
    <submittedName>
        <fullName evidence="3">NERD domain protein</fullName>
    </submittedName>
</protein>
<comment type="caution">
    <text evidence="3">The sequence shown here is derived from an EMBL/GenBank/DDBJ whole genome shotgun (WGS) entry which is preliminary data.</text>
</comment>
<dbReference type="EMBL" id="QQXL01000006">
    <property type="protein sequence ID" value="RKW69936.1"/>
    <property type="molecule type" value="Genomic_DNA"/>
</dbReference>
<evidence type="ECO:0000313" key="3">
    <source>
        <dbReference type="EMBL" id="RKW69936.1"/>
    </source>
</evidence>
<sequence>MTAHLIPQEPDFASDAERDVWDALAEQLPPEATMICGQRITANRHEVEIDVLVLWPGVGTIVVEVKGGVVEVRDGEWYQSRRQLKKSPVEQVRLAKHELNTFLKGRLSYGIGKLTHVVALPYTRLDPKWAVPDAPRHLVADSTDLPHLAGFLRRGVEQEAHAAGQVLTPAQRDGVVKALRATHLAVLNHQDLAARIADKGNELTREQERVLSLLRFQHRAQLVGGAGSGKTHLALMKARELTRQGKRVALVCYSRGLARHFQLLVGTWPEEERPLFVGLFHDLPVSLNAEPYSPEMGPEATYYDEFLPRRLRELAQDLPEEHRFEGIVVDEAQDFANAWWEGLMPLLVGGADGTLFAFADSHQEVFDRGGRAPIDLSPFPLDENLRNSATIAACFAPLAPLEQRPRLDPGVPIVWVPVAVGESVIGAADDAVESVLSDDAWSPGQVALLSTGHRHQVQIETVETVGHEGYWDEFFAANDVFYGHVLGFKGLERDVVVLALDGPAEDERAVQKLYVGLSRAKALLVVVGEPEVLRRIGGDEVFKRVTLSVS</sequence>
<evidence type="ECO:0000313" key="4">
    <source>
        <dbReference type="Proteomes" id="UP000273119"/>
    </source>
</evidence>
<gene>
    <name evidence="3" type="ORF">DWQ67_10755</name>
</gene>
<proteinExistence type="predicted"/>
<keyword evidence="4" id="KW-1185">Reference proteome</keyword>
<feature type="domain" description="UvrD-like helicase C-terminal" evidence="2">
    <location>
        <begin position="488"/>
        <end position="527"/>
    </location>
</feature>
<dbReference type="Gene3D" id="3.40.50.300">
    <property type="entry name" value="P-loop containing nucleotide triphosphate hydrolases"/>
    <property type="match status" value="2"/>
</dbReference>
<dbReference type="Pfam" id="PF08378">
    <property type="entry name" value="NERD"/>
    <property type="match status" value="1"/>
</dbReference>